<dbReference type="PROSITE" id="PS51645">
    <property type="entry name" value="PHR_CRY_ALPHA_BETA"/>
    <property type="match status" value="1"/>
</dbReference>
<dbReference type="PANTHER" id="PTHR47832">
    <property type="entry name" value="DNA PHOTOLYASE"/>
    <property type="match status" value="1"/>
</dbReference>
<dbReference type="Proteomes" id="UP000256970">
    <property type="component" value="Unassembled WGS sequence"/>
</dbReference>
<dbReference type="InterPro" id="IPR006050">
    <property type="entry name" value="DNA_photolyase_N"/>
</dbReference>
<dbReference type="Gene3D" id="3.40.50.1820">
    <property type="entry name" value="alpha/beta hydrolase"/>
    <property type="match status" value="1"/>
</dbReference>
<organism evidence="3 4">
    <name type="scientific">Tetradesmus obliquus</name>
    <name type="common">Green alga</name>
    <name type="synonym">Acutodesmus obliquus</name>
    <dbReference type="NCBI Taxonomy" id="3088"/>
    <lineage>
        <taxon>Eukaryota</taxon>
        <taxon>Viridiplantae</taxon>
        <taxon>Chlorophyta</taxon>
        <taxon>core chlorophytes</taxon>
        <taxon>Chlorophyceae</taxon>
        <taxon>CS clade</taxon>
        <taxon>Sphaeropleales</taxon>
        <taxon>Scenedesmaceae</taxon>
        <taxon>Tetradesmus</taxon>
    </lineage>
</organism>
<feature type="compositionally biased region" description="Low complexity" evidence="1">
    <location>
        <begin position="455"/>
        <end position="469"/>
    </location>
</feature>
<evidence type="ECO:0000313" key="3">
    <source>
        <dbReference type="EMBL" id="SZX67708.1"/>
    </source>
</evidence>
<sequence>MHSLLRSAAGVARRSLRVRASNDPVATAPVPQLPASSGPVMVWFQHDLRVADHPGLLAAINSGAPQLLPFFCLDPQLYAPLCLLPSGPAVLLAALARLRQQLRAVGSDLVVRVGPAATTTAAIAGAAGVKRIVIERQEESRWLEAGHMLAQQLDSSALPTRISSWQAPLWQQGSFKPNFKDWKESRGQALAPLPAPGKVPPLPAGFEPGTLPGLSTLQQLLEDALAAGPAEAAVAAAAAAAANGKAGRSSSPSSGRSSPTFGGRTAAQAAAAAAQLWGPDRAAAREQVLEQMLQEPSTASVAAAAAKIAQLLLPSELHTSSSEIHGEVPSSSRELRPEDILEAYLTADTTASPEPRLAFLRSSVSELEVPAAPGASFLALLGPLLGLGVLSSRQVYAKTLAAEVARWGGRMPLLGPGTVTAKAALAAVELNDFHRQLAGHIPQEGDAGTARGDPPARGSSSSSPAATSSWWGEEPVASAAASFDEAPDGVSQWGITDWPAGLPRRCSWRWRGALTDFCVVEPRNPKPGAPAIVLVHGFGAFGDQWRFNLGPLSEAGYRVFAPTLPGFGRSEKAALQYSQNAWRDFIRDFLVCVVGSPAVLAGNSIGGFIAASAAADYPSLVAGLALLNSAGPVTPGYTAADAAAAAAATSPSPNPWLVRAGTAALMLYLRSSIAKQLKWLYPTNPDNADEWLEQEIYRAACDSRSADVFASVFYLPKPRPLNFLVNDLWKGPTAVIQGVLDPLNDAQARSDLLVQQCAPVGLARSDLLVQQCAPVGLRAWNIQAGHCPHDEQPELVNAVLLEFIEQMVEPTMQCGSSSSSSPAVVGAAASKAHAAAAAADAAAVRRWLRQLRARHREVPAVMPAMQQLQCRAPAKQAHHMAPLVEQPERVVNAALLEFNEQMVEPAMLGNRTSSSSNSSSSSGAAVVAAAASKAL</sequence>
<dbReference type="GO" id="GO:0003824">
    <property type="term" value="F:catalytic activity"/>
    <property type="evidence" value="ECO:0007669"/>
    <property type="project" value="InterPro"/>
</dbReference>
<dbReference type="AlphaFoldDB" id="A0A383VQ93"/>
<evidence type="ECO:0000256" key="1">
    <source>
        <dbReference type="SAM" id="MobiDB-lite"/>
    </source>
</evidence>
<dbReference type="Gene3D" id="3.40.50.620">
    <property type="entry name" value="HUPs"/>
    <property type="match status" value="1"/>
</dbReference>
<feature type="region of interest" description="Disordered" evidence="1">
    <location>
        <begin position="244"/>
        <end position="265"/>
    </location>
</feature>
<dbReference type="InterPro" id="IPR000639">
    <property type="entry name" value="Epox_hydrolase-like"/>
</dbReference>
<dbReference type="PRINTS" id="PR00412">
    <property type="entry name" value="EPOXHYDRLASE"/>
</dbReference>
<gene>
    <name evidence="3" type="ORF">BQ4739_LOCUS8071</name>
</gene>
<proteinExistence type="predicted"/>
<dbReference type="InterPro" id="IPR036155">
    <property type="entry name" value="Crypto/Photolyase_N_sf"/>
</dbReference>
<dbReference type="InterPro" id="IPR014729">
    <property type="entry name" value="Rossmann-like_a/b/a_fold"/>
</dbReference>
<feature type="compositionally biased region" description="Low complexity" evidence="1">
    <location>
        <begin position="244"/>
        <end position="259"/>
    </location>
</feature>
<dbReference type="Pfam" id="PF00875">
    <property type="entry name" value="DNA_photolyase"/>
    <property type="match status" value="1"/>
</dbReference>
<dbReference type="SUPFAM" id="SSF53474">
    <property type="entry name" value="alpha/beta-Hydrolases"/>
    <property type="match status" value="1"/>
</dbReference>
<accession>A0A383VQ93</accession>
<dbReference type="InterPro" id="IPR029058">
    <property type="entry name" value="AB_hydrolase_fold"/>
</dbReference>
<feature type="domain" description="Photolyase/cryptochrome alpha/beta" evidence="2">
    <location>
        <begin position="38"/>
        <end position="170"/>
    </location>
</feature>
<dbReference type="SUPFAM" id="SSF52425">
    <property type="entry name" value="Cryptochrome/photolyase, N-terminal domain"/>
    <property type="match status" value="1"/>
</dbReference>
<protein>
    <recommendedName>
        <fullName evidence="2">Photolyase/cryptochrome alpha/beta domain-containing protein</fullName>
    </recommendedName>
</protein>
<dbReference type="InterPro" id="IPR000073">
    <property type="entry name" value="AB_hydrolase_1"/>
</dbReference>
<evidence type="ECO:0000259" key="2">
    <source>
        <dbReference type="PROSITE" id="PS51645"/>
    </source>
</evidence>
<name>A0A383VQ93_TETOB</name>
<dbReference type="Pfam" id="PF12697">
    <property type="entry name" value="Abhydrolase_6"/>
    <property type="match status" value="1"/>
</dbReference>
<dbReference type="PANTHER" id="PTHR47832:SF1">
    <property type="entry name" value="DNA PHOTOLYASE"/>
    <property type="match status" value="1"/>
</dbReference>
<keyword evidence="4" id="KW-1185">Reference proteome</keyword>
<dbReference type="STRING" id="3088.A0A383VQ93"/>
<dbReference type="EMBL" id="FNXT01000808">
    <property type="protein sequence ID" value="SZX67708.1"/>
    <property type="molecule type" value="Genomic_DNA"/>
</dbReference>
<reference evidence="3 4" key="1">
    <citation type="submission" date="2016-10" db="EMBL/GenBank/DDBJ databases">
        <authorList>
            <person name="Cai Z."/>
        </authorList>
    </citation>
    <scope>NUCLEOTIDE SEQUENCE [LARGE SCALE GENOMIC DNA]</scope>
</reference>
<feature type="region of interest" description="Disordered" evidence="1">
    <location>
        <begin position="442"/>
        <end position="469"/>
    </location>
</feature>
<dbReference type="PRINTS" id="PR00111">
    <property type="entry name" value="ABHYDROLASE"/>
</dbReference>
<evidence type="ECO:0000313" key="4">
    <source>
        <dbReference type="Proteomes" id="UP000256970"/>
    </source>
</evidence>